<evidence type="ECO:0000259" key="2">
    <source>
        <dbReference type="Pfam" id="PF00561"/>
    </source>
</evidence>
<dbReference type="InterPro" id="IPR029058">
    <property type="entry name" value="AB_hydrolase_fold"/>
</dbReference>
<dbReference type="AlphaFoldDB" id="A0A1A2RTM3"/>
<evidence type="ECO:0000256" key="1">
    <source>
        <dbReference type="ARBA" id="ARBA00022559"/>
    </source>
</evidence>
<dbReference type="GO" id="GO:0004601">
    <property type="term" value="F:peroxidase activity"/>
    <property type="evidence" value="ECO:0007669"/>
    <property type="project" value="UniProtKB-KW"/>
</dbReference>
<dbReference type="InterPro" id="IPR000639">
    <property type="entry name" value="Epox_hydrolase-like"/>
</dbReference>
<dbReference type="PRINTS" id="PR00412">
    <property type="entry name" value="EPOXHYDRLASE"/>
</dbReference>
<organism evidence="3 4">
    <name type="scientific">Mycobacterium colombiense</name>
    <dbReference type="NCBI Taxonomy" id="339268"/>
    <lineage>
        <taxon>Bacteria</taxon>
        <taxon>Bacillati</taxon>
        <taxon>Actinomycetota</taxon>
        <taxon>Actinomycetes</taxon>
        <taxon>Mycobacteriales</taxon>
        <taxon>Mycobacteriaceae</taxon>
        <taxon>Mycobacterium</taxon>
        <taxon>Mycobacterium avium complex (MAC)</taxon>
    </lineage>
</organism>
<keyword evidence="1" id="KW-0560">Oxidoreductase</keyword>
<comment type="caution">
    <text evidence="3">The sequence shown here is derived from an EMBL/GenBank/DDBJ whole genome shotgun (WGS) entry which is preliminary data.</text>
</comment>
<evidence type="ECO:0000313" key="3">
    <source>
        <dbReference type="EMBL" id="OBH55326.1"/>
    </source>
</evidence>
<dbReference type="PANTHER" id="PTHR43433:SF5">
    <property type="entry name" value="AB HYDROLASE-1 DOMAIN-CONTAINING PROTEIN"/>
    <property type="match status" value="1"/>
</dbReference>
<dbReference type="SUPFAM" id="SSF53474">
    <property type="entry name" value="alpha/beta-Hydrolases"/>
    <property type="match status" value="1"/>
</dbReference>
<dbReference type="Proteomes" id="UP000093861">
    <property type="component" value="Unassembled WGS sequence"/>
</dbReference>
<dbReference type="InterPro" id="IPR000073">
    <property type="entry name" value="AB_hydrolase_1"/>
</dbReference>
<sequence length="275" mass="29161">MTANNPRLESRSVDTVLGTIRVQVSAGTGPAVLMWPSLLMTGDLWAGQAAHFGDTHRLVLIDPPGHGGSAPLRAMFSFTDCARCVVDLLDGLDIDRAHFVGNSWGGMIGGTFAALYPDRLHRAVLMNGTASKAGVAQKIQYAALVWLATALGGIRPPLTRSAVRAFLGPTTLRTRPDVVDTVRVNLQSVNTDSVRWAVRSVVSARPDQRALLARVTSPVLVVAGAEDATFPVAETRVMADSIRGSSFTALDGVGHLAALEDPARVNELLDAFLFG</sequence>
<keyword evidence="3" id="KW-0378">Hydrolase</keyword>
<accession>A0A1A2RTM3</accession>
<dbReference type="PANTHER" id="PTHR43433">
    <property type="entry name" value="HYDROLASE, ALPHA/BETA FOLD FAMILY PROTEIN"/>
    <property type="match status" value="1"/>
</dbReference>
<dbReference type="InterPro" id="IPR050471">
    <property type="entry name" value="AB_hydrolase"/>
</dbReference>
<feature type="domain" description="AB hydrolase-1" evidence="2">
    <location>
        <begin position="30"/>
        <end position="262"/>
    </location>
</feature>
<dbReference type="GO" id="GO:0016787">
    <property type="term" value="F:hydrolase activity"/>
    <property type="evidence" value="ECO:0007669"/>
    <property type="project" value="UniProtKB-KW"/>
</dbReference>
<evidence type="ECO:0000313" key="4">
    <source>
        <dbReference type="Proteomes" id="UP000093861"/>
    </source>
</evidence>
<name>A0A1A2RTM3_9MYCO</name>
<dbReference type="EMBL" id="LZJS01000134">
    <property type="protein sequence ID" value="OBH55326.1"/>
    <property type="molecule type" value="Genomic_DNA"/>
</dbReference>
<proteinExistence type="predicted"/>
<dbReference type="Gene3D" id="3.40.50.1820">
    <property type="entry name" value="alpha/beta hydrolase"/>
    <property type="match status" value="1"/>
</dbReference>
<dbReference type="PRINTS" id="PR00111">
    <property type="entry name" value="ABHYDROLASE"/>
</dbReference>
<protein>
    <submittedName>
        <fullName evidence="3">Alpha/beta hydrolase</fullName>
    </submittedName>
</protein>
<reference evidence="3 4" key="1">
    <citation type="submission" date="2016-06" db="EMBL/GenBank/DDBJ databases">
        <authorList>
            <person name="Kjaerup R.B."/>
            <person name="Dalgaard T.S."/>
            <person name="Juul-Madsen H.R."/>
        </authorList>
    </citation>
    <scope>NUCLEOTIDE SEQUENCE [LARGE SCALE GENOMIC DNA]</scope>
    <source>
        <strain evidence="3 4">E2464</strain>
    </source>
</reference>
<keyword evidence="1" id="KW-0575">Peroxidase</keyword>
<dbReference type="Pfam" id="PF00561">
    <property type="entry name" value="Abhydrolase_1"/>
    <property type="match status" value="1"/>
</dbReference>
<gene>
    <name evidence="3" type="ORF">A5685_11140</name>
</gene>